<feature type="non-terminal residue" evidence="1">
    <location>
        <position position="371"/>
    </location>
</feature>
<evidence type="ECO:0008006" key="2">
    <source>
        <dbReference type="Google" id="ProtNLM"/>
    </source>
</evidence>
<proteinExistence type="predicted"/>
<organism evidence="1">
    <name type="scientific">marine sediment metagenome</name>
    <dbReference type="NCBI Taxonomy" id="412755"/>
    <lineage>
        <taxon>unclassified sequences</taxon>
        <taxon>metagenomes</taxon>
        <taxon>ecological metagenomes</taxon>
    </lineage>
</organism>
<comment type="caution">
    <text evidence="1">The sequence shown here is derived from an EMBL/GenBank/DDBJ whole genome shotgun (WGS) entry which is preliminary data.</text>
</comment>
<accession>X0STR2</accession>
<gene>
    <name evidence="1" type="ORF">S01H1_16054</name>
</gene>
<name>X0STR2_9ZZZZ</name>
<protein>
    <recommendedName>
        <fullName evidence="2">Carboxypeptidase regulatory-like domain-containing protein</fullName>
    </recommendedName>
</protein>
<dbReference type="SUPFAM" id="SSF49464">
    <property type="entry name" value="Carboxypeptidase regulatory domain-like"/>
    <property type="match status" value="1"/>
</dbReference>
<dbReference type="InterPro" id="IPR008969">
    <property type="entry name" value="CarboxyPept-like_regulatory"/>
</dbReference>
<reference evidence="1" key="1">
    <citation type="journal article" date="2014" name="Front. Microbiol.">
        <title>High frequency of phylogenetically diverse reductive dehalogenase-homologous genes in deep subseafloor sedimentary metagenomes.</title>
        <authorList>
            <person name="Kawai M."/>
            <person name="Futagami T."/>
            <person name="Toyoda A."/>
            <person name="Takaki Y."/>
            <person name="Nishi S."/>
            <person name="Hori S."/>
            <person name="Arai W."/>
            <person name="Tsubouchi T."/>
            <person name="Morono Y."/>
            <person name="Uchiyama I."/>
            <person name="Ito T."/>
            <person name="Fujiyama A."/>
            <person name="Inagaki F."/>
            <person name="Takami H."/>
        </authorList>
    </citation>
    <scope>NUCLEOTIDE SEQUENCE</scope>
    <source>
        <strain evidence="1">Expedition CK06-06</strain>
    </source>
</reference>
<dbReference type="EMBL" id="BARS01008418">
    <property type="protein sequence ID" value="GAF78516.1"/>
    <property type="molecule type" value="Genomic_DNA"/>
</dbReference>
<sequence length="371" mass="40933">AGLLDILDKGQWETKVAAANYLAKIGDLSVVGPLEKLAEEWQGDTADNPFAAAISEIRKRLEEEDTEVTSLITPAQKTITCSGIVLDPNDNPIKGVDVRAELYYDGFYTEWRIFADTTAKSRTNKSGQFKLSVLSAKYGMHHILVFEHPEYRTISYHNISMTSENMRIHLVGAKPSSVAGQVIDEDGNVIEGAVVRAQIKRHQSYPKIDRGSTVTTYTDSDGWFLFDKIYEGARLHIDAWKEGYLRYSTESIGRDTYPVRAGMDDLLITLEPGGTIIGHLTSQGKPYRREGILIAARRTGSGANGQAVTDKNGEFKIAGLDPKRRYTLTINENFFAGSGLICKPTEDIQVGAGEKSKVALELQPGVPVTFR</sequence>
<evidence type="ECO:0000313" key="1">
    <source>
        <dbReference type="EMBL" id="GAF78516.1"/>
    </source>
</evidence>
<dbReference type="Gene3D" id="2.60.40.1120">
    <property type="entry name" value="Carboxypeptidase-like, regulatory domain"/>
    <property type="match status" value="2"/>
</dbReference>
<dbReference type="AlphaFoldDB" id="X0STR2"/>
<feature type="non-terminal residue" evidence="1">
    <location>
        <position position="1"/>
    </location>
</feature>